<dbReference type="Gene3D" id="3.60.110.10">
    <property type="entry name" value="Carbon-nitrogen hydrolase"/>
    <property type="match status" value="1"/>
</dbReference>
<keyword evidence="6 9" id="KW-1133">Transmembrane helix</keyword>
<feature type="transmembrane region" description="Helical" evidence="9">
    <location>
        <begin position="7"/>
        <end position="25"/>
    </location>
</feature>
<feature type="transmembrane region" description="Helical" evidence="9">
    <location>
        <begin position="31"/>
        <end position="52"/>
    </location>
</feature>
<comment type="pathway">
    <text evidence="9">Protein modification; lipoprotein biosynthesis (N-acyl transfer).</text>
</comment>
<dbReference type="GO" id="GO:0042158">
    <property type="term" value="P:lipoprotein biosynthetic process"/>
    <property type="evidence" value="ECO:0007669"/>
    <property type="project" value="UniProtKB-UniRule"/>
</dbReference>
<dbReference type="GO" id="GO:0016410">
    <property type="term" value="F:N-acyltransferase activity"/>
    <property type="evidence" value="ECO:0007669"/>
    <property type="project" value="UniProtKB-UniRule"/>
</dbReference>
<dbReference type="PANTHER" id="PTHR38686:SF1">
    <property type="entry name" value="APOLIPOPROTEIN N-ACYLTRANSFERASE"/>
    <property type="match status" value="1"/>
</dbReference>
<dbReference type="AlphaFoldDB" id="C8PNN6"/>
<evidence type="ECO:0000256" key="7">
    <source>
        <dbReference type="ARBA" id="ARBA00023136"/>
    </source>
</evidence>
<evidence type="ECO:0000256" key="4">
    <source>
        <dbReference type="ARBA" id="ARBA00022679"/>
    </source>
</evidence>
<dbReference type="GO" id="GO:0005886">
    <property type="term" value="C:plasma membrane"/>
    <property type="evidence" value="ECO:0007669"/>
    <property type="project" value="UniProtKB-SubCell"/>
</dbReference>
<keyword evidence="11" id="KW-0449">Lipoprotein</keyword>
<dbReference type="InterPro" id="IPR045378">
    <property type="entry name" value="LNT_N"/>
</dbReference>
<dbReference type="UniPathway" id="UPA00666"/>
<keyword evidence="3 9" id="KW-1003">Cell membrane</keyword>
<dbReference type="InterPro" id="IPR004563">
    <property type="entry name" value="Apolipo_AcylTrfase"/>
</dbReference>
<evidence type="ECO:0000256" key="9">
    <source>
        <dbReference type="HAMAP-Rule" id="MF_01148"/>
    </source>
</evidence>
<comment type="caution">
    <text evidence="11">The sequence shown here is derived from an EMBL/GenBank/DDBJ whole genome shotgun (WGS) entry which is preliminary data.</text>
</comment>
<dbReference type="OrthoDB" id="9811121at2"/>
<evidence type="ECO:0000259" key="10">
    <source>
        <dbReference type="PROSITE" id="PS50263"/>
    </source>
</evidence>
<feature type="transmembrane region" description="Helical" evidence="9">
    <location>
        <begin position="204"/>
        <end position="222"/>
    </location>
</feature>
<evidence type="ECO:0000256" key="1">
    <source>
        <dbReference type="ARBA" id="ARBA00004651"/>
    </source>
</evidence>
<feature type="transmembrane region" description="Helical" evidence="9">
    <location>
        <begin position="61"/>
        <end position="80"/>
    </location>
</feature>
<evidence type="ECO:0000256" key="2">
    <source>
        <dbReference type="ARBA" id="ARBA00010065"/>
    </source>
</evidence>
<dbReference type="Proteomes" id="UP000004509">
    <property type="component" value="Unassembled WGS sequence"/>
</dbReference>
<feature type="domain" description="CN hydrolase" evidence="10">
    <location>
        <begin position="233"/>
        <end position="502"/>
    </location>
</feature>
<keyword evidence="4 9" id="KW-0808">Transferase</keyword>
<dbReference type="HAMAP" id="MF_01148">
    <property type="entry name" value="Lnt"/>
    <property type="match status" value="1"/>
</dbReference>
<proteinExistence type="inferred from homology"/>
<organism evidence="11 12">
    <name type="scientific">Treponema vincentii ATCC 35580</name>
    <dbReference type="NCBI Taxonomy" id="596324"/>
    <lineage>
        <taxon>Bacteria</taxon>
        <taxon>Pseudomonadati</taxon>
        <taxon>Spirochaetota</taxon>
        <taxon>Spirochaetia</taxon>
        <taxon>Spirochaetales</taxon>
        <taxon>Treponemataceae</taxon>
        <taxon>Treponema</taxon>
    </lineage>
</organism>
<evidence type="ECO:0000313" key="11">
    <source>
        <dbReference type="EMBL" id="EEV20992.1"/>
    </source>
</evidence>
<dbReference type="PROSITE" id="PS50263">
    <property type="entry name" value="CN_HYDROLASE"/>
    <property type="match status" value="1"/>
</dbReference>
<comment type="function">
    <text evidence="9">Catalyzes the phospholipid dependent N-acylation of the N-terminal cysteine of apolipoprotein, the last step in lipoprotein maturation.</text>
</comment>
<keyword evidence="8 9" id="KW-0012">Acyltransferase</keyword>
<evidence type="ECO:0000313" key="12">
    <source>
        <dbReference type="Proteomes" id="UP000004509"/>
    </source>
</evidence>
<reference evidence="11 12" key="1">
    <citation type="submission" date="2009-07" db="EMBL/GenBank/DDBJ databases">
        <authorList>
            <person name="Madupu R."/>
            <person name="Sebastian Y."/>
            <person name="Durkin A.S."/>
            <person name="Torralba M."/>
            <person name="Methe B."/>
            <person name="Sutton G.G."/>
            <person name="Strausberg R.L."/>
            <person name="Nelson K.E."/>
        </authorList>
    </citation>
    <scope>NUCLEOTIDE SEQUENCE [LARGE SCALE GENOMIC DNA]</scope>
    <source>
        <strain evidence="11 12">ATCC 35580</strain>
    </source>
</reference>
<dbReference type="eggNOG" id="COG0815">
    <property type="taxonomic scope" value="Bacteria"/>
</dbReference>
<protein>
    <recommendedName>
        <fullName evidence="9">Apolipoprotein N-acyltransferase</fullName>
        <shortName evidence="9">ALP N-acyltransferase</shortName>
        <ecNumber evidence="9">2.3.1.269</ecNumber>
    </recommendedName>
</protein>
<dbReference type="STRING" id="596324.TREVI0001_1092"/>
<feature type="transmembrane region" description="Helical" evidence="9">
    <location>
        <begin position="150"/>
        <end position="183"/>
    </location>
</feature>
<gene>
    <name evidence="9 11" type="primary">lnt</name>
    <name evidence="11" type="ORF">TREVI0001_1092</name>
</gene>
<dbReference type="CDD" id="cd07571">
    <property type="entry name" value="ALP_N-acyl_transferase"/>
    <property type="match status" value="1"/>
</dbReference>
<evidence type="ECO:0000256" key="3">
    <source>
        <dbReference type="ARBA" id="ARBA00022475"/>
    </source>
</evidence>
<dbReference type="PANTHER" id="PTHR38686">
    <property type="entry name" value="APOLIPOPROTEIN N-ACYLTRANSFERASE"/>
    <property type="match status" value="1"/>
</dbReference>
<dbReference type="Pfam" id="PF00795">
    <property type="entry name" value="CN_hydrolase"/>
    <property type="match status" value="1"/>
</dbReference>
<accession>C8PNN6</accession>
<comment type="catalytic activity">
    <reaction evidence="9">
        <text>N-terminal S-1,2-diacyl-sn-glyceryl-L-cysteinyl-[lipoprotein] + a glycerophospholipid = N-acyl-S-1,2-diacyl-sn-glyceryl-L-cysteinyl-[lipoprotein] + a 2-acyl-sn-glycero-3-phospholipid + H(+)</text>
        <dbReference type="Rhea" id="RHEA:48228"/>
        <dbReference type="Rhea" id="RHEA-COMP:14681"/>
        <dbReference type="Rhea" id="RHEA-COMP:14684"/>
        <dbReference type="ChEBI" id="CHEBI:15378"/>
        <dbReference type="ChEBI" id="CHEBI:136912"/>
        <dbReference type="ChEBI" id="CHEBI:140656"/>
        <dbReference type="ChEBI" id="CHEBI:140657"/>
        <dbReference type="ChEBI" id="CHEBI:140660"/>
        <dbReference type="EC" id="2.3.1.269"/>
    </reaction>
</comment>
<feature type="transmembrane region" description="Helical" evidence="9">
    <location>
        <begin position="86"/>
        <end position="105"/>
    </location>
</feature>
<dbReference type="SUPFAM" id="SSF56317">
    <property type="entry name" value="Carbon-nitrogen hydrolase"/>
    <property type="match status" value="1"/>
</dbReference>
<comment type="similarity">
    <text evidence="2 9">Belongs to the CN hydrolase family. Apolipoprotein N-acyltransferase subfamily.</text>
</comment>
<dbReference type="Pfam" id="PF20154">
    <property type="entry name" value="LNT_N"/>
    <property type="match status" value="1"/>
</dbReference>
<sequence>MQSGRKLAYWSLNVFLLLSSSALFALSQPGFLVSTGLPFLAYIIFVPLFILIRRISFRSSFLWGGIYGVLNYCIFSYWLWGFHPLAMYIVALEYFLYYMITIPLLKLADLYFPRYGFAVQWLIWIGYEYIKTLGFLGFSYGLVGYSQWQFIPFIQIASIFGVWGVSALVCFPSAWIAAGIKPYCKEPLRNWLHGFRAFAYRERVSALIWCLCMIGALIYGVSVQRDYNELPTARIALIQPNSDPWVGGLEAYRRDFNTLKKLSDQAIADNPNLALVVWPETAFIPRIDWHYRYREDRNSFELVHELLTYVDAQPVPFLIGNDDAVKAVTEEGLPDRLDYNAALLFRPHENVLPPRPDRYRKMHLVPFTEHFPYKKTFPAIYDALVANDTHFWEKGDEPAVFSVNGLEFSVPICFEDTFGYITRRFARHGAKLFVNMSNDAWAKSVACQYQHLSMSVFRAVEIRLPMVRATASGQTAAISPHGNITAMLSPFVEGYICVDIPVFTEKSNTWYVMWGDVLGIIVTIAAVGLLIIGSVRAILNLGKLHEKNR</sequence>
<dbReference type="NCBIfam" id="TIGR00546">
    <property type="entry name" value="lnt"/>
    <property type="match status" value="1"/>
</dbReference>
<dbReference type="EMBL" id="ACYH01000015">
    <property type="protein sequence ID" value="EEV20992.1"/>
    <property type="molecule type" value="Genomic_DNA"/>
</dbReference>
<dbReference type="InterPro" id="IPR003010">
    <property type="entry name" value="C-N_Hydrolase"/>
</dbReference>
<keyword evidence="7 9" id="KW-0472">Membrane</keyword>
<evidence type="ECO:0000256" key="5">
    <source>
        <dbReference type="ARBA" id="ARBA00022692"/>
    </source>
</evidence>
<evidence type="ECO:0000256" key="8">
    <source>
        <dbReference type="ARBA" id="ARBA00023315"/>
    </source>
</evidence>
<dbReference type="InterPro" id="IPR036526">
    <property type="entry name" value="C-N_Hydrolase_sf"/>
</dbReference>
<feature type="transmembrane region" description="Helical" evidence="9">
    <location>
        <begin position="510"/>
        <end position="539"/>
    </location>
</feature>
<name>C8PNN6_9SPIR</name>
<comment type="subcellular location">
    <subcellularLocation>
        <location evidence="1 9">Cell membrane</location>
        <topology evidence="1 9">Multi-pass membrane protein</topology>
    </subcellularLocation>
</comment>
<dbReference type="EC" id="2.3.1.269" evidence="9"/>
<keyword evidence="5 9" id="KW-0812">Transmembrane</keyword>
<evidence type="ECO:0000256" key="6">
    <source>
        <dbReference type="ARBA" id="ARBA00022989"/>
    </source>
</evidence>
<dbReference type="RefSeq" id="WP_006188150.1">
    <property type="nucleotide sequence ID" value="NZ_ACYH01000015.1"/>
</dbReference>